<dbReference type="Proteomes" id="UP000192582">
    <property type="component" value="Unassembled WGS sequence"/>
</dbReference>
<organism evidence="3 4">
    <name type="scientific">Deinococcus hopiensis KR-140</name>
    <dbReference type="NCBI Taxonomy" id="695939"/>
    <lineage>
        <taxon>Bacteria</taxon>
        <taxon>Thermotogati</taxon>
        <taxon>Deinococcota</taxon>
        <taxon>Deinococci</taxon>
        <taxon>Deinococcales</taxon>
        <taxon>Deinococcaceae</taxon>
        <taxon>Deinococcus</taxon>
    </lineage>
</organism>
<protein>
    <submittedName>
        <fullName evidence="3">Uncharacterized protein</fullName>
    </submittedName>
</protein>
<dbReference type="STRING" id="695939.SAMN00790413_06565"/>
<sequence>MLRPTGTARGAPDILMPCLAGHGKGMHRLALLKLPLIAGLLASSALAGGSWRAWSDQTQLPPLAEHRDELTQDQDRACTTAVRDPRTPGLAPGGGQNLDKMIKDLGRMLAGMKPSDPAYLGLQQSLKQLTQMRRSGVPPLPTGTATGAMPFKTALAMAEKLVGAQASEVRSAVRSDDVAAAMAAGSPRLALALLLAAHRANPESAWTLVNAAGVLSLAGLPTEAVAFLDQADRLGGSWPAPGGVPGRALALSNRGHALLGLGRWKEAETPLRAALKLAPDLAEAHANLSEVLLCQGQLDAATREARAAMRRTPDSQAGADLPLKESVPNRHGGGLQSVTNAASRRPARDLFDLSRGATFNLPPLKLPRHRRDAIKLHEHYLQLERTGQAELRAISAQAARRSNEANLDAGEQRWKRLVDQAINTASFEPELWGAYRAAWEAHYAFWDAVPRFAEARNTALRAASDFPSCAARDEARDKAEALYLGGLRPFAVGQEHAMAHYVSLLVKHQTALAANLPDPAERAAARLRIESSAKSLFYGPIVGAAIQMSDVSKTVCDQNSLQPVSLDLPPLPELSADPCGGVVASGKLKSKVPLPTLKAAGLGLSFGVSCRGLDLELSPRISAAFGVGLFTGAKLDWNGSGTLFFGIKAELKQPKGTPGSSVNKSGLGVKESMYLKFDGQGVVDAGLRIEGKVSLGAGPDTTAGVWEAKLDQEFGIAAAAAYWRER</sequence>
<gene>
    <name evidence="3" type="ORF">SAMN00790413_06565</name>
</gene>
<dbReference type="InterPro" id="IPR019734">
    <property type="entry name" value="TPR_rpt"/>
</dbReference>
<feature type="region of interest" description="Disordered" evidence="2">
    <location>
        <begin position="310"/>
        <end position="342"/>
    </location>
</feature>
<dbReference type="Gene3D" id="1.25.40.10">
    <property type="entry name" value="Tetratricopeptide repeat domain"/>
    <property type="match status" value="1"/>
</dbReference>
<dbReference type="PROSITE" id="PS50005">
    <property type="entry name" value="TPR"/>
    <property type="match status" value="1"/>
</dbReference>
<dbReference type="EMBL" id="FWWU01000002">
    <property type="protein sequence ID" value="SMB78238.1"/>
    <property type="molecule type" value="Genomic_DNA"/>
</dbReference>
<feature type="repeat" description="TPR" evidence="1">
    <location>
        <begin position="248"/>
        <end position="281"/>
    </location>
</feature>
<dbReference type="InterPro" id="IPR011990">
    <property type="entry name" value="TPR-like_helical_dom_sf"/>
</dbReference>
<proteinExistence type="predicted"/>
<keyword evidence="4" id="KW-1185">Reference proteome</keyword>
<keyword evidence="1" id="KW-0802">TPR repeat</keyword>
<name>A0A1W1UAV4_9DEIO</name>
<evidence type="ECO:0000256" key="1">
    <source>
        <dbReference type="PROSITE-ProRule" id="PRU00339"/>
    </source>
</evidence>
<evidence type="ECO:0000313" key="3">
    <source>
        <dbReference type="EMBL" id="SMB78238.1"/>
    </source>
</evidence>
<reference evidence="3 4" key="1">
    <citation type="submission" date="2017-04" db="EMBL/GenBank/DDBJ databases">
        <authorList>
            <person name="Afonso C.L."/>
            <person name="Miller P.J."/>
            <person name="Scott M.A."/>
            <person name="Spackman E."/>
            <person name="Goraichik I."/>
            <person name="Dimitrov K.M."/>
            <person name="Suarez D.L."/>
            <person name="Swayne D.E."/>
        </authorList>
    </citation>
    <scope>NUCLEOTIDE SEQUENCE [LARGE SCALE GENOMIC DNA]</scope>
    <source>
        <strain evidence="3 4">KR-140</strain>
    </source>
</reference>
<dbReference type="SUPFAM" id="SSF48452">
    <property type="entry name" value="TPR-like"/>
    <property type="match status" value="1"/>
</dbReference>
<dbReference type="SMART" id="SM00028">
    <property type="entry name" value="TPR"/>
    <property type="match status" value="2"/>
</dbReference>
<accession>A0A1W1UAV4</accession>
<evidence type="ECO:0000256" key="2">
    <source>
        <dbReference type="SAM" id="MobiDB-lite"/>
    </source>
</evidence>
<evidence type="ECO:0000313" key="4">
    <source>
        <dbReference type="Proteomes" id="UP000192582"/>
    </source>
</evidence>
<dbReference type="AlphaFoldDB" id="A0A1W1UAV4"/>